<evidence type="ECO:0000256" key="6">
    <source>
        <dbReference type="NCBIfam" id="TIGR00152"/>
    </source>
</evidence>
<dbReference type="KEGG" id="dsh:Dshi_3449"/>
<keyword evidence="3 5" id="KW-0067">ATP-binding</keyword>
<feature type="binding site" evidence="5">
    <location>
        <begin position="11"/>
        <end position="16"/>
    </location>
    <ligand>
        <name>ATP</name>
        <dbReference type="ChEBI" id="CHEBI:30616"/>
    </ligand>
</feature>
<dbReference type="GO" id="GO:0015937">
    <property type="term" value="P:coenzyme A biosynthetic process"/>
    <property type="evidence" value="ECO:0007669"/>
    <property type="project" value="UniProtKB-UniRule"/>
</dbReference>
<dbReference type="eggNOG" id="COG0237">
    <property type="taxonomic scope" value="Bacteria"/>
</dbReference>
<dbReference type="STRING" id="398580.Dshi_3449"/>
<protein>
    <recommendedName>
        <fullName evidence="5 6">Dephospho-CoA kinase</fullName>
        <ecNumber evidence="5 6">2.7.1.24</ecNumber>
    </recommendedName>
    <alternativeName>
        <fullName evidence="5">Dephosphocoenzyme A kinase</fullName>
    </alternativeName>
</protein>
<evidence type="ECO:0000256" key="4">
    <source>
        <dbReference type="ARBA" id="ARBA00022993"/>
    </source>
</evidence>
<dbReference type="InterPro" id="IPR027417">
    <property type="entry name" value="P-loop_NTPase"/>
</dbReference>
<organism evidence="7 8">
    <name type="scientific">Dinoroseobacter shibae (strain DSM 16493 / NCIMB 14021 / DFL 12)</name>
    <dbReference type="NCBI Taxonomy" id="398580"/>
    <lineage>
        <taxon>Bacteria</taxon>
        <taxon>Pseudomonadati</taxon>
        <taxon>Pseudomonadota</taxon>
        <taxon>Alphaproteobacteria</taxon>
        <taxon>Rhodobacterales</taxon>
        <taxon>Roseobacteraceae</taxon>
        <taxon>Dinoroseobacter</taxon>
    </lineage>
</organism>
<keyword evidence="5 7" id="KW-0808">Transferase</keyword>
<proteinExistence type="inferred from homology"/>
<comment type="similarity">
    <text evidence="1 5">Belongs to the CoaE family.</text>
</comment>
<dbReference type="RefSeq" id="WP_012180106.1">
    <property type="nucleotide sequence ID" value="NC_009952.1"/>
</dbReference>
<evidence type="ECO:0000256" key="1">
    <source>
        <dbReference type="ARBA" id="ARBA00009018"/>
    </source>
</evidence>
<evidence type="ECO:0000313" key="8">
    <source>
        <dbReference type="Proteomes" id="UP000006833"/>
    </source>
</evidence>
<dbReference type="GO" id="GO:0004140">
    <property type="term" value="F:dephospho-CoA kinase activity"/>
    <property type="evidence" value="ECO:0007669"/>
    <property type="project" value="UniProtKB-UniRule"/>
</dbReference>
<keyword evidence="8" id="KW-1185">Reference proteome</keyword>
<sequence>MIIIGLTGSIGMGKSTTAEMFAARGLPVWDADAAVHRLYGPKGAAIAPIRALFSEAVSEAGVDRTVLKRLISEDPDVLRVIEQVVHPLVAADRTAFVDQARLEGRKAVLLDIPLLFETGAAKDMDLVVVVSTDPDTQRARVLERPGMTEAQFQAILAKQLADAEKRTRADLVIDTTTLDTARQGVETVLQRAEEMGHA</sequence>
<keyword evidence="5" id="KW-0963">Cytoplasm</keyword>
<comment type="function">
    <text evidence="5">Catalyzes the phosphorylation of the 3'-hydroxyl group of dephosphocoenzyme A to form coenzyme A.</text>
</comment>
<dbReference type="GO" id="GO:0005524">
    <property type="term" value="F:ATP binding"/>
    <property type="evidence" value="ECO:0007669"/>
    <property type="project" value="UniProtKB-UniRule"/>
</dbReference>
<name>A8LPB7_DINSH</name>
<comment type="pathway">
    <text evidence="5">Cofactor biosynthesis; coenzyme A biosynthesis; CoA from (R)-pantothenate: step 5/5.</text>
</comment>
<dbReference type="CDD" id="cd02022">
    <property type="entry name" value="DPCK"/>
    <property type="match status" value="1"/>
</dbReference>
<keyword evidence="4 5" id="KW-0173">Coenzyme A biosynthesis</keyword>
<keyword evidence="2 5" id="KW-0547">Nucleotide-binding</keyword>
<keyword evidence="5 7" id="KW-0418">Kinase</keyword>
<dbReference type="Pfam" id="PF01121">
    <property type="entry name" value="CoaE"/>
    <property type="match status" value="1"/>
</dbReference>
<dbReference type="GO" id="GO:0005737">
    <property type="term" value="C:cytoplasm"/>
    <property type="evidence" value="ECO:0007669"/>
    <property type="project" value="UniProtKB-SubCell"/>
</dbReference>
<dbReference type="EMBL" id="CP000830">
    <property type="protein sequence ID" value="ABV95182.1"/>
    <property type="molecule type" value="Genomic_DNA"/>
</dbReference>
<dbReference type="SUPFAM" id="SSF52540">
    <property type="entry name" value="P-loop containing nucleoside triphosphate hydrolases"/>
    <property type="match status" value="1"/>
</dbReference>
<dbReference type="HAMAP" id="MF_00376">
    <property type="entry name" value="Dephospho_CoA_kinase"/>
    <property type="match status" value="1"/>
</dbReference>
<comment type="subcellular location">
    <subcellularLocation>
        <location evidence="5">Cytoplasm</location>
    </subcellularLocation>
</comment>
<dbReference type="OrthoDB" id="9812943at2"/>
<dbReference type="InterPro" id="IPR001977">
    <property type="entry name" value="Depp_CoAkinase"/>
</dbReference>
<dbReference type="EC" id="2.7.1.24" evidence="5 6"/>
<dbReference type="PANTHER" id="PTHR10695">
    <property type="entry name" value="DEPHOSPHO-COA KINASE-RELATED"/>
    <property type="match status" value="1"/>
</dbReference>
<dbReference type="HOGENOM" id="CLU_057180_3_0_5"/>
<gene>
    <name evidence="5 7" type="primary">coaE</name>
    <name evidence="7" type="ordered locus">Dshi_3449</name>
</gene>
<dbReference type="NCBIfam" id="TIGR00152">
    <property type="entry name" value="dephospho-CoA kinase"/>
    <property type="match status" value="1"/>
</dbReference>
<comment type="catalytic activity">
    <reaction evidence="5">
        <text>3'-dephospho-CoA + ATP = ADP + CoA + H(+)</text>
        <dbReference type="Rhea" id="RHEA:18245"/>
        <dbReference type="ChEBI" id="CHEBI:15378"/>
        <dbReference type="ChEBI" id="CHEBI:30616"/>
        <dbReference type="ChEBI" id="CHEBI:57287"/>
        <dbReference type="ChEBI" id="CHEBI:57328"/>
        <dbReference type="ChEBI" id="CHEBI:456216"/>
        <dbReference type="EC" id="2.7.1.24"/>
    </reaction>
</comment>
<evidence type="ECO:0000256" key="3">
    <source>
        <dbReference type="ARBA" id="ARBA00022840"/>
    </source>
</evidence>
<evidence type="ECO:0000256" key="5">
    <source>
        <dbReference type="HAMAP-Rule" id="MF_00376"/>
    </source>
</evidence>
<dbReference type="Proteomes" id="UP000006833">
    <property type="component" value="Chromosome"/>
</dbReference>
<accession>A8LPB7</accession>
<dbReference type="PROSITE" id="PS51219">
    <property type="entry name" value="DPCK"/>
    <property type="match status" value="1"/>
</dbReference>
<evidence type="ECO:0000313" key="7">
    <source>
        <dbReference type="EMBL" id="ABV95182.1"/>
    </source>
</evidence>
<evidence type="ECO:0000256" key="2">
    <source>
        <dbReference type="ARBA" id="ARBA00022741"/>
    </source>
</evidence>
<dbReference type="PANTHER" id="PTHR10695:SF46">
    <property type="entry name" value="BIFUNCTIONAL COENZYME A SYNTHASE-RELATED"/>
    <property type="match status" value="1"/>
</dbReference>
<dbReference type="AlphaFoldDB" id="A8LPB7"/>
<reference evidence="8" key="1">
    <citation type="journal article" date="2010" name="ISME J.">
        <title>The complete genome sequence of the algal symbiont Dinoroseobacter shibae: a hitchhiker's guide to life in the sea.</title>
        <authorList>
            <person name="Wagner-Dobler I."/>
            <person name="Ballhausen B."/>
            <person name="Berger M."/>
            <person name="Brinkhoff T."/>
            <person name="Buchholz I."/>
            <person name="Bunk B."/>
            <person name="Cypionka H."/>
            <person name="Daniel R."/>
            <person name="Drepper T."/>
            <person name="Gerdts G."/>
            <person name="Hahnke S."/>
            <person name="Han C."/>
            <person name="Jahn D."/>
            <person name="Kalhoefer D."/>
            <person name="Kiss H."/>
            <person name="Klenk H.P."/>
            <person name="Kyrpides N."/>
            <person name="Liebl W."/>
            <person name="Liesegang H."/>
            <person name="Meincke L."/>
            <person name="Pati A."/>
            <person name="Petersen J."/>
            <person name="Piekarski T."/>
            <person name="Pommerenke C."/>
            <person name="Pradella S."/>
            <person name="Pukall R."/>
            <person name="Rabus R."/>
            <person name="Stackebrandt E."/>
            <person name="Thole S."/>
            <person name="Thompson L."/>
            <person name="Tielen P."/>
            <person name="Tomasch J."/>
            <person name="von Jan M."/>
            <person name="Wanphrut N."/>
            <person name="Wichels A."/>
            <person name="Zech H."/>
            <person name="Simon M."/>
        </authorList>
    </citation>
    <scope>NUCLEOTIDE SEQUENCE [LARGE SCALE GENOMIC DNA]</scope>
    <source>
        <strain evidence="8">DSM 16493 / NCIMB 14021 / DFL 12</strain>
    </source>
</reference>
<dbReference type="Gene3D" id="3.40.50.300">
    <property type="entry name" value="P-loop containing nucleotide triphosphate hydrolases"/>
    <property type="match status" value="1"/>
</dbReference>
<dbReference type="UniPathway" id="UPA00241">
    <property type="reaction ID" value="UER00356"/>
</dbReference>